<dbReference type="GO" id="GO:0020037">
    <property type="term" value="F:heme binding"/>
    <property type="evidence" value="ECO:0007669"/>
    <property type="project" value="InterPro"/>
</dbReference>
<dbReference type="InterPro" id="IPR021765">
    <property type="entry name" value="UstYa-like"/>
</dbReference>
<evidence type="ECO:0000256" key="3">
    <source>
        <dbReference type="ARBA" id="ARBA00022723"/>
    </source>
</evidence>
<feature type="transmembrane region" description="Helical" evidence="9">
    <location>
        <begin position="747"/>
        <end position="766"/>
    </location>
</feature>
<gene>
    <name evidence="10" type="ORF">AC579_5176</name>
</gene>
<dbReference type="CDD" id="cd11061">
    <property type="entry name" value="CYP67-like"/>
    <property type="match status" value="1"/>
</dbReference>
<feature type="transmembrane region" description="Helical" evidence="9">
    <location>
        <begin position="778"/>
        <end position="806"/>
    </location>
</feature>
<evidence type="ECO:0008006" key="12">
    <source>
        <dbReference type="Google" id="ProtNLM"/>
    </source>
</evidence>
<sequence>MSWKGLLIYWGLGVTVHLVYFQRYEYWRHLYTILTAFVAVTVLFPLVLAKYAETSLYASVVSIIVLHGSFLVGGISSTFVYRVLFNPLNRVPGPYCARLTDFWLGWHVGGDLDQYRKLEILHKRYGDFVRVGATTLSIVDPRAIEDALGYDSLALKGAWYDIDYPNPSMHGTRDRDAHAKLRQKWAPAFSDKALRAYNSRIKLFTKPFIGQIADSEGRPVDVTKLFSVYSFAVMTGLSFGKDEQMLRVKNLPELIKTISDGMKLLGLSPPMWFIRLLKLVPGDPSGMKKFHAFTDSHLEDAVQSKFDGASLEPGSIISSWLYKMYQHLPDPASNAKFRSDIRLLIVGGSETVAITLTFVFFLLAKHPEHVEKLRIELNNKIQSEMWNDADIKSCEHLNGVINEALRLHPAGPSGVYRLTPPSGMRIGDCYIPGNTNIFMPIYIIHRHESAYARPDEFIPERWYSRPDLIRNTKALGTFSGGRFGCIGKNLAYMELRNVIAGILLQFDVEFAPGEDGSRLLHESLDHFTMGLAPLHLRFIPARDHVEDRVTTTPLCSALAEPKLRLLRPAILVSLQFFKMLSSRTSTAVTAVLSTLTISAVAGTWVLWIWNGGFRGFQDAMAASRLPDGLQVALEYSGLSILDDYLRRCVFMTMPVVARASKHALLGRPLILVSIVDLSAAVVVILIEADRKGRQYGNGRMQTLWAFLWLSAVANLSLAVIVPIYALANLTSLVTLQTSGNSLQGADVLIDLFAVLMCLVTPGLMLLDPYNQGWMSQSTWLATFGAFPGSVPLAKIAIQIVLYLATVTLRSNQAKTARLDQYTVQKVLFGSGLVLSLIRGVAFYYVLSHPHIALRGLYIPSFNELQGIGGYSETCLTFMKLDYVLSAAAILVIAYHVLAVQFPYHGWQSPIPPPKARCTAHKSLVRTYLQQPEIMPLLPMTRNSYSELTGVSDEFEAEGHVQTTASRSNVSRYLRHAAALIVASIATGIVDRTILRGNICEYSPQFSDARSPSPFLASIDRGWHAETFSELNFANPTESEYTRPATLGDDVAAEVDRYWADLGTYEVELLLPEEYGKFHDIGPEHNHSLTTPSSPYTPYTGYPVEIQVAHMLHCLNLVRQGQWYNIDYFRKHSPSFSPSQWNIINGHAIVEAHSAHCIEQLRQYLMCDVDIRLVPFGELDVNEIGPQPIFAQQKQCRNFDSYWRWLQVHKWDQNPKNHGVRGHVPPVISFSGLSGTFHE</sequence>
<dbReference type="PANTHER" id="PTHR24305:SF187">
    <property type="entry name" value="P450, PUTATIVE (EUROFUNG)-RELATED"/>
    <property type="match status" value="1"/>
</dbReference>
<keyword evidence="6" id="KW-0503">Monooxygenase</keyword>
<evidence type="ECO:0000256" key="4">
    <source>
        <dbReference type="ARBA" id="ARBA00023002"/>
    </source>
</evidence>
<keyword evidence="3 8" id="KW-0479">Metal-binding</keyword>
<feature type="transmembrane region" description="Helical" evidence="9">
    <location>
        <begin position="7"/>
        <end position="24"/>
    </location>
</feature>
<proteinExistence type="inferred from homology"/>
<comment type="similarity">
    <text evidence="2">Belongs to the cytochrome P450 family.</text>
</comment>
<reference evidence="10 11" key="1">
    <citation type="submission" date="2015-07" db="EMBL/GenBank/DDBJ databases">
        <title>Comparative genomics of the Sigatoka disease complex on banana suggests a link between parallel evolutionary changes in Pseudocercospora fijiensis and Pseudocercospora eumusae and increased virulence on the banana host.</title>
        <authorList>
            <person name="Chang T.-C."/>
            <person name="Salvucci A."/>
            <person name="Crous P.W."/>
            <person name="Stergiopoulos I."/>
        </authorList>
    </citation>
    <scope>NUCLEOTIDE SEQUENCE [LARGE SCALE GENOMIC DNA]</scope>
    <source>
        <strain evidence="10 11">CBS 116634</strain>
    </source>
</reference>
<evidence type="ECO:0000256" key="8">
    <source>
        <dbReference type="PIRSR" id="PIRSR602401-1"/>
    </source>
</evidence>
<dbReference type="Pfam" id="PF11807">
    <property type="entry name" value="UstYa"/>
    <property type="match status" value="1"/>
</dbReference>
<dbReference type="PRINTS" id="PR00385">
    <property type="entry name" value="P450"/>
</dbReference>
<evidence type="ECO:0000313" key="10">
    <source>
        <dbReference type="EMBL" id="KXT10984.1"/>
    </source>
</evidence>
<evidence type="ECO:0000256" key="9">
    <source>
        <dbReference type="SAM" id="Phobius"/>
    </source>
</evidence>
<keyword evidence="11" id="KW-1185">Reference proteome</keyword>
<evidence type="ECO:0000256" key="6">
    <source>
        <dbReference type="ARBA" id="ARBA00023033"/>
    </source>
</evidence>
<feature type="transmembrane region" description="Helical" evidence="9">
    <location>
        <begin position="56"/>
        <end position="81"/>
    </location>
</feature>
<dbReference type="Gene3D" id="1.10.630.10">
    <property type="entry name" value="Cytochrome P450"/>
    <property type="match status" value="1"/>
</dbReference>
<dbReference type="GO" id="GO:0043386">
    <property type="term" value="P:mycotoxin biosynthetic process"/>
    <property type="evidence" value="ECO:0007669"/>
    <property type="project" value="InterPro"/>
</dbReference>
<evidence type="ECO:0000256" key="7">
    <source>
        <dbReference type="ARBA" id="ARBA00035112"/>
    </source>
</evidence>
<dbReference type="InterPro" id="IPR002401">
    <property type="entry name" value="Cyt_P450_E_grp-I"/>
</dbReference>
<keyword evidence="4" id="KW-0560">Oxidoreductase</keyword>
<evidence type="ECO:0000313" key="11">
    <source>
        <dbReference type="Proteomes" id="UP000073492"/>
    </source>
</evidence>
<feature type="binding site" description="axial binding residue" evidence="8">
    <location>
        <position position="485"/>
    </location>
    <ligand>
        <name>heme</name>
        <dbReference type="ChEBI" id="CHEBI:30413"/>
    </ligand>
    <ligandPart>
        <name>Fe</name>
        <dbReference type="ChEBI" id="CHEBI:18248"/>
    </ligandPart>
</feature>
<organism evidence="10 11">
    <name type="scientific">Pseudocercospora musae</name>
    <dbReference type="NCBI Taxonomy" id="113226"/>
    <lineage>
        <taxon>Eukaryota</taxon>
        <taxon>Fungi</taxon>
        <taxon>Dikarya</taxon>
        <taxon>Ascomycota</taxon>
        <taxon>Pezizomycotina</taxon>
        <taxon>Dothideomycetes</taxon>
        <taxon>Dothideomycetidae</taxon>
        <taxon>Mycosphaerellales</taxon>
        <taxon>Mycosphaerellaceae</taxon>
        <taxon>Pseudocercospora</taxon>
    </lineage>
</organism>
<keyword evidence="9" id="KW-1133">Transmembrane helix</keyword>
<keyword evidence="9" id="KW-0472">Membrane</keyword>
<dbReference type="GO" id="GO:0005506">
    <property type="term" value="F:iron ion binding"/>
    <property type="evidence" value="ECO:0007669"/>
    <property type="project" value="InterPro"/>
</dbReference>
<feature type="transmembrane region" description="Helical" evidence="9">
    <location>
        <begin position="668"/>
        <end position="686"/>
    </location>
</feature>
<dbReference type="PANTHER" id="PTHR24305">
    <property type="entry name" value="CYTOCHROME P450"/>
    <property type="match status" value="1"/>
</dbReference>
<dbReference type="Pfam" id="PF00067">
    <property type="entry name" value="p450"/>
    <property type="match status" value="1"/>
</dbReference>
<dbReference type="PRINTS" id="PR00463">
    <property type="entry name" value="EP450I"/>
</dbReference>
<protein>
    <recommendedName>
        <fullName evidence="12">Cytochrome P450</fullName>
    </recommendedName>
</protein>
<name>A0A139I8E8_9PEZI</name>
<feature type="transmembrane region" description="Helical" evidence="9">
    <location>
        <begin position="343"/>
        <end position="364"/>
    </location>
</feature>
<feature type="transmembrane region" description="Helical" evidence="9">
    <location>
        <begin position="30"/>
        <end position="49"/>
    </location>
</feature>
<feature type="transmembrane region" description="Helical" evidence="9">
    <location>
        <begin position="882"/>
        <end position="903"/>
    </location>
</feature>
<dbReference type="InterPro" id="IPR001128">
    <property type="entry name" value="Cyt_P450"/>
</dbReference>
<feature type="transmembrane region" description="Helical" evidence="9">
    <location>
        <begin position="706"/>
        <end position="727"/>
    </location>
</feature>
<comment type="similarity">
    <text evidence="7">Belongs to the ustYa family.</text>
</comment>
<accession>A0A139I8E8</accession>
<keyword evidence="8" id="KW-0349">Heme</keyword>
<dbReference type="STRING" id="113226.A0A139I8E8"/>
<feature type="transmembrane region" description="Helical" evidence="9">
    <location>
        <begin position="587"/>
        <end position="609"/>
    </location>
</feature>
<evidence type="ECO:0000256" key="5">
    <source>
        <dbReference type="ARBA" id="ARBA00023004"/>
    </source>
</evidence>
<dbReference type="InterPro" id="IPR050121">
    <property type="entry name" value="Cytochrome_P450_monoxygenase"/>
</dbReference>
<dbReference type="AlphaFoldDB" id="A0A139I8E8"/>
<comment type="cofactor">
    <cofactor evidence="1 8">
        <name>heme</name>
        <dbReference type="ChEBI" id="CHEBI:30413"/>
    </cofactor>
</comment>
<dbReference type="GO" id="GO:0004497">
    <property type="term" value="F:monooxygenase activity"/>
    <property type="evidence" value="ECO:0007669"/>
    <property type="project" value="UniProtKB-KW"/>
</dbReference>
<dbReference type="Proteomes" id="UP000073492">
    <property type="component" value="Unassembled WGS sequence"/>
</dbReference>
<keyword evidence="9" id="KW-0812">Transmembrane</keyword>
<dbReference type="OrthoDB" id="6692864at2759"/>
<evidence type="ECO:0000256" key="2">
    <source>
        <dbReference type="ARBA" id="ARBA00010617"/>
    </source>
</evidence>
<dbReference type="GO" id="GO:0016705">
    <property type="term" value="F:oxidoreductase activity, acting on paired donors, with incorporation or reduction of molecular oxygen"/>
    <property type="evidence" value="ECO:0007669"/>
    <property type="project" value="InterPro"/>
</dbReference>
<keyword evidence="5 8" id="KW-0408">Iron</keyword>
<evidence type="ECO:0000256" key="1">
    <source>
        <dbReference type="ARBA" id="ARBA00001971"/>
    </source>
</evidence>
<dbReference type="EMBL" id="LFZO01000228">
    <property type="protein sequence ID" value="KXT10984.1"/>
    <property type="molecule type" value="Genomic_DNA"/>
</dbReference>
<feature type="transmembrane region" description="Helical" evidence="9">
    <location>
        <begin position="826"/>
        <end position="846"/>
    </location>
</feature>
<dbReference type="SUPFAM" id="SSF48264">
    <property type="entry name" value="Cytochrome P450"/>
    <property type="match status" value="1"/>
</dbReference>
<dbReference type="InterPro" id="IPR036396">
    <property type="entry name" value="Cyt_P450_sf"/>
</dbReference>
<comment type="caution">
    <text evidence="10">The sequence shown here is derived from an EMBL/GenBank/DDBJ whole genome shotgun (WGS) entry which is preliminary data.</text>
</comment>